<dbReference type="AlphaFoldDB" id="A6IDU8"/>
<protein>
    <submittedName>
        <fullName evidence="1">RCG28313</fullName>
    </submittedName>
</protein>
<accession>A6IDU8</accession>
<gene>
    <name evidence="1" type="ORF">rCG_28313</name>
</gene>
<evidence type="ECO:0000313" key="2">
    <source>
        <dbReference type="Proteomes" id="UP000234681"/>
    </source>
</evidence>
<proteinExistence type="predicted"/>
<name>A6IDU8_RAT</name>
<dbReference type="Proteomes" id="UP000234681">
    <property type="component" value="Chromosome 4"/>
</dbReference>
<organism evidence="1 2">
    <name type="scientific">Rattus norvegicus</name>
    <name type="common">Rat</name>
    <dbReference type="NCBI Taxonomy" id="10116"/>
    <lineage>
        <taxon>Eukaryota</taxon>
        <taxon>Metazoa</taxon>
        <taxon>Chordata</taxon>
        <taxon>Craniata</taxon>
        <taxon>Vertebrata</taxon>
        <taxon>Euteleostomi</taxon>
        <taxon>Mammalia</taxon>
        <taxon>Eutheria</taxon>
        <taxon>Euarchontoglires</taxon>
        <taxon>Glires</taxon>
        <taxon>Rodentia</taxon>
        <taxon>Myomorpha</taxon>
        <taxon>Muroidea</taxon>
        <taxon>Muridae</taxon>
        <taxon>Murinae</taxon>
        <taxon>Rattus</taxon>
    </lineage>
</organism>
<reference evidence="2" key="1">
    <citation type="submission" date="2005-09" db="EMBL/GenBank/DDBJ databases">
        <authorList>
            <person name="Mural R.J."/>
            <person name="Li P.W."/>
            <person name="Adams M.D."/>
            <person name="Amanatides P.G."/>
            <person name="Baden-Tillson H."/>
            <person name="Barnstead M."/>
            <person name="Chin S.H."/>
            <person name="Dew I."/>
            <person name="Evans C.A."/>
            <person name="Ferriera S."/>
            <person name="Flanigan M."/>
            <person name="Fosler C."/>
            <person name="Glodek A."/>
            <person name="Gu Z."/>
            <person name="Holt R.A."/>
            <person name="Jennings D."/>
            <person name="Kraft C.L."/>
            <person name="Lu F."/>
            <person name="Nguyen T."/>
            <person name="Nusskern D.R."/>
            <person name="Pfannkoch C.M."/>
            <person name="Sitter C."/>
            <person name="Sutton G.G."/>
            <person name="Venter J.C."/>
            <person name="Wang Z."/>
            <person name="Woodage T."/>
            <person name="Zheng X.H."/>
            <person name="Zhong F."/>
        </authorList>
    </citation>
    <scope>NUCLEOTIDE SEQUENCE [LARGE SCALE GENOMIC DNA]</scope>
    <source>
        <strain>BN</strain>
        <strain evidence="2">Sprague-Dawley</strain>
    </source>
</reference>
<sequence>MRRKRALLPSVGGREDASSVSGCIFLFKDRIKIWVSKEFFFSPNNSLWNQPILTGSAGFKNKTWCAASGCDEESTREGHTAPFF</sequence>
<dbReference type="EMBL" id="CH473959">
    <property type="protein sequence ID" value="EDM15035.1"/>
    <property type="molecule type" value="Genomic_DNA"/>
</dbReference>
<evidence type="ECO:0000313" key="1">
    <source>
        <dbReference type="EMBL" id="EDM15035.1"/>
    </source>
</evidence>